<dbReference type="Proteomes" id="UP000075260">
    <property type="component" value="Unassembled WGS sequence"/>
</dbReference>
<keyword evidence="2" id="KW-0472">Membrane</keyword>
<dbReference type="InterPro" id="IPR036034">
    <property type="entry name" value="PDZ_sf"/>
</dbReference>
<dbReference type="InterPro" id="IPR008969">
    <property type="entry name" value="CarboxyPept-like_regulatory"/>
</dbReference>
<dbReference type="PROSITE" id="PS50106">
    <property type="entry name" value="PDZ"/>
    <property type="match status" value="1"/>
</dbReference>
<reference evidence="4 5" key="1">
    <citation type="submission" date="2014-02" db="EMBL/GenBank/DDBJ databases">
        <title>The small core and large imbalanced accessory genome model reveals a collaborative survival strategy of Sorangium cellulosum strains in nature.</title>
        <authorList>
            <person name="Han K."/>
            <person name="Peng R."/>
            <person name="Blom J."/>
            <person name="Li Y.-Z."/>
        </authorList>
    </citation>
    <scope>NUCLEOTIDE SEQUENCE [LARGE SCALE GENOMIC DNA]</scope>
    <source>
        <strain evidence="4 5">So0008-312</strain>
    </source>
</reference>
<dbReference type="Gene3D" id="2.30.42.10">
    <property type="match status" value="1"/>
</dbReference>
<keyword evidence="2" id="KW-1133">Transmembrane helix</keyword>
<sequence>MAESWTAGAQRRAWLSAALLSVALLIAPFLVWLLLPRPVPVMPARRELAPAPLAPAQPEHAAPREVEAEPPPPPPPPPPPRETTAASAGPVRGVVVDPEGRPVAGATVRCSDEPGLSASADAEGRFELPPEADGCTATAAQPPFGDAQPTRVAAGGENVLHLIGTGSIAGEVVDPSGRPVEAYLLAIESFLPVGSGAHAGVNGRARKVSDPSGAFQLDELAPGRYVLTVSAAGRPPARSAPIDVEAGRAARFVRIVLPQGATLRGRVVDAESRAPVVEAQVELDSATSSGANAISLALTDANGDYELQGVPASGPFSVRVRHEQYMAKIVPGLDARGASSLRADIEIRLLGDGGSREELTGIGAMLSLSPSGVTIAGIIEGGPAALAGLAQGDVIVRIDGEPAADLPLADCIQRLRGRAGTRVTVGVDRGGHILDVTMRRDVVVH</sequence>
<dbReference type="AlphaFoldDB" id="A0A150Q240"/>
<dbReference type="Pfam" id="PF13620">
    <property type="entry name" value="CarboxypepD_reg"/>
    <property type="match status" value="2"/>
</dbReference>
<dbReference type="InterPro" id="IPR041489">
    <property type="entry name" value="PDZ_6"/>
</dbReference>
<name>A0A150Q240_SORCE</name>
<dbReference type="InterPro" id="IPR013784">
    <property type="entry name" value="Carb-bd-like_fold"/>
</dbReference>
<evidence type="ECO:0000256" key="2">
    <source>
        <dbReference type="SAM" id="Phobius"/>
    </source>
</evidence>
<feature type="domain" description="PDZ" evidence="3">
    <location>
        <begin position="344"/>
        <end position="416"/>
    </location>
</feature>
<dbReference type="SUPFAM" id="SSF50156">
    <property type="entry name" value="PDZ domain-like"/>
    <property type="match status" value="1"/>
</dbReference>
<keyword evidence="2" id="KW-0812">Transmembrane</keyword>
<organism evidence="4 5">
    <name type="scientific">Sorangium cellulosum</name>
    <name type="common">Polyangium cellulosum</name>
    <dbReference type="NCBI Taxonomy" id="56"/>
    <lineage>
        <taxon>Bacteria</taxon>
        <taxon>Pseudomonadati</taxon>
        <taxon>Myxococcota</taxon>
        <taxon>Polyangia</taxon>
        <taxon>Polyangiales</taxon>
        <taxon>Polyangiaceae</taxon>
        <taxon>Sorangium</taxon>
    </lineage>
</organism>
<dbReference type="GO" id="GO:0004175">
    <property type="term" value="F:endopeptidase activity"/>
    <property type="evidence" value="ECO:0007669"/>
    <property type="project" value="TreeGrafter"/>
</dbReference>
<feature type="transmembrane region" description="Helical" evidence="2">
    <location>
        <begin position="12"/>
        <end position="35"/>
    </location>
</feature>
<dbReference type="GO" id="GO:0030288">
    <property type="term" value="C:outer membrane-bounded periplasmic space"/>
    <property type="evidence" value="ECO:0007669"/>
    <property type="project" value="TreeGrafter"/>
</dbReference>
<dbReference type="PANTHER" id="PTHR32060:SF30">
    <property type="entry name" value="CARBOXY-TERMINAL PROCESSING PROTEASE CTPA"/>
    <property type="match status" value="1"/>
</dbReference>
<dbReference type="EMBL" id="JEMA01001131">
    <property type="protein sequence ID" value="KYF62034.1"/>
    <property type="molecule type" value="Genomic_DNA"/>
</dbReference>
<dbReference type="SUPFAM" id="SSF49464">
    <property type="entry name" value="Carboxypeptidase regulatory domain-like"/>
    <property type="match status" value="2"/>
</dbReference>
<dbReference type="GO" id="GO:0007165">
    <property type="term" value="P:signal transduction"/>
    <property type="evidence" value="ECO:0007669"/>
    <property type="project" value="TreeGrafter"/>
</dbReference>
<gene>
    <name evidence="4" type="ORF">BE15_25220</name>
</gene>
<evidence type="ECO:0000313" key="4">
    <source>
        <dbReference type="EMBL" id="KYF62034.1"/>
    </source>
</evidence>
<dbReference type="CDD" id="cd06782">
    <property type="entry name" value="cpPDZ_CPP-like"/>
    <property type="match status" value="1"/>
</dbReference>
<dbReference type="PANTHER" id="PTHR32060">
    <property type="entry name" value="TAIL-SPECIFIC PROTEASE"/>
    <property type="match status" value="1"/>
</dbReference>
<evidence type="ECO:0000313" key="5">
    <source>
        <dbReference type="Proteomes" id="UP000075260"/>
    </source>
</evidence>
<dbReference type="RefSeq" id="WP_061612845.1">
    <property type="nucleotide sequence ID" value="NZ_JEMA01001131.1"/>
</dbReference>
<feature type="region of interest" description="Disordered" evidence="1">
    <location>
        <begin position="54"/>
        <end position="99"/>
    </location>
</feature>
<evidence type="ECO:0000256" key="1">
    <source>
        <dbReference type="SAM" id="MobiDB-lite"/>
    </source>
</evidence>
<dbReference type="OrthoDB" id="5479785at2"/>
<feature type="compositionally biased region" description="Pro residues" evidence="1">
    <location>
        <begin position="69"/>
        <end position="81"/>
    </location>
</feature>
<dbReference type="InterPro" id="IPR001478">
    <property type="entry name" value="PDZ"/>
</dbReference>
<dbReference type="SMART" id="SM00228">
    <property type="entry name" value="PDZ"/>
    <property type="match status" value="1"/>
</dbReference>
<dbReference type="Pfam" id="PF17820">
    <property type="entry name" value="PDZ_6"/>
    <property type="match status" value="1"/>
</dbReference>
<dbReference type="Gene3D" id="2.60.40.1120">
    <property type="entry name" value="Carboxypeptidase-like, regulatory domain"/>
    <property type="match status" value="2"/>
</dbReference>
<comment type="caution">
    <text evidence="4">The sequence shown here is derived from an EMBL/GenBank/DDBJ whole genome shotgun (WGS) entry which is preliminary data.</text>
</comment>
<accession>A0A150Q240</accession>
<dbReference type="SUPFAM" id="SSF49452">
    <property type="entry name" value="Starch-binding domain-like"/>
    <property type="match status" value="1"/>
</dbReference>
<protein>
    <recommendedName>
        <fullName evidence="3">PDZ domain-containing protein</fullName>
    </recommendedName>
</protein>
<evidence type="ECO:0000259" key="3">
    <source>
        <dbReference type="PROSITE" id="PS50106"/>
    </source>
</evidence>
<dbReference type="GO" id="GO:0030246">
    <property type="term" value="F:carbohydrate binding"/>
    <property type="evidence" value="ECO:0007669"/>
    <property type="project" value="InterPro"/>
</dbReference>
<proteinExistence type="predicted"/>